<dbReference type="GO" id="GO:0006310">
    <property type="term" value="P:DNA recombination"/>
    <property type="evidence" value="ECO:0007669"/>
    <property type="project" value="UniProtKB-KW"/>
</dbReference>
<dbReference type="EMBL" id="RBXO01000001">
    <property type="protein sequence ID" value="RKT51873.1"/>
    <property type="molecule type" value="Genomic_DNA"/>
</dbReference>
<proteinExistence type="predicted"/>
<keyword evidence="1" id="KW-0233">DNA recombination</keyword>
<dbReference type="InterPro" id="IPR013762">
    <property type="entry name" value="Integrase-like_cat_sf"/>
</dbReference>
<reference evidence="2 3" key="1">
    <citation type="submission" date="2018-10" db="EMBL/GenBank/DDBJ databases">
        <title>Sequencing the genomes of 1000 actinobacteria strains.</title>
        <authorList>
            <person name="Klenk H.-P."/>
        </authorList>
    </citation>
    <scope>NUCLEOTIDE SEQUENCE [LARGE SCALE GENOMIC DNA]</scope>
    <source>
        <strain evidence="2 3">DSM 43800</strain>
    </source>
</reference>
<dbReference type="Gene3D" id="1.10.443.10">
    <property type="entry name" value="Intergrase catalytic core"/>
    <property type="match status" value="1"/>
</dbReference>
<gene>
    <name evidence="2" type="ORF">C8E97_0363</name>
</gene>
<comment type="caution">
    <text evidence="2">The sequence shown here is derived from an EMBL/GenBank/DDBJ whole genome shotgun (WGS) entry which is preliminary data.</text>
</comment>
<dbReference type="AlphaFoldDB" id="A0A495VTS8"/>
<evidence type="ECO:0000313" key="3">
    <source>
        <dbReference type="Proteomes" id="UP000282084"/>
    </source>
</evidence>
<accession>A0A495VTS8</accession>
<keyword evidence="3" id="KW-1185">Reference proteome</keyword>
<sequence>MERRIATYVPRNAPPAWDRVAGEVRALVSRAGPGLPYDAAELMSVTARLAMFCDGHGITDPTSWLEPTTVDWFLDLGCVGLSRHTRSTYRARLRRLSEAVCGVDGGKPVPLSASDTSRPYTAGELAALWSWARGQPTAALRDGCQQLLVLGLGCGLSADEVIDLHAGCVREVGNGAVVVEITGRRSRTVICRDRWETVLADQSRRSHPGFLFRPHAVRAKNLVSNFLARTHRGPTTPQVRVSRLRDTWLAEHLAAGTPLTVLVAIAGLDGLSSLDRLLPHLPAVDARRAERHQRTLS</sequence>
<protein>
    <recommendedName>
        <fullName evidence="4">Phage integrase family protein</fullName>
    </recommendedName>
</protein>
<name>A0A495VTS8_9PSEU</name>
<dbReference type="GO" id="GO:0015074">
    <property type="term" value="P:DNA integration"/>
    <property type="evidence" value="ECO:0007669"/>
    <property type="project" value="InterPro"/>
</dbReference>
<dbReference type="Proteomes" id="UP000282084">
    <property type="component" value="Unassembled WGS sequence"/>
</dbReference>
<organism evidence="2 3">
    <name type="scientific">Saccharothrix australiensis</name>
    <dbReference type="NCBI Taxonomy" id="2072"/>
    <lineage>
        <taxon>Bacteria</taxon>
        <taxon>Bacillati</taxon>
        <taxon>Actinomycetota</taxon>
        <taxon>Actinomycetes</taxon>
        <taxon>Pseudonocardiales</taxon>
        <taxon>Pseudonocardiaceae</taxon>
        <taxon>Saccharothrix</taxon>
    </lineage>
</organism>
<dbReference type="RefSeq" id="WP_121001010.1">
    <property type="nucleotide sequence ID" value="NZ_RBXO01000001.1"/>
</dbReference>
<dbReference type="GO" id="GO:0003677">
    <property type="term" value="F:DNA binding"/>
    <property type="evidence" value="ECO:0007669"/>
    <property type="project" value="InterPro"/>
</dbReference>
<dbReference type="OrthoDB" id="5189518at2"/>
<dbReference type="SUPFAM" id="SSF56349">
    <property type="entry name" value="DNA breaking-rejoining enzymes"/>
    <property type="match status" value="1"/>
</dbReference>
<evidence type="ECO:0000256" key="1">
    <source>
        <dbReference type="ARBA" id="ARBA00023172"/>
    </source>
</evidence>
<dbReference type="InterPro" id="IPR011010">
    <property type="entry name" value="DNA_brk_join_enz"/>
</dbReference>
<evidence type="ECO:0000313" key="2">
    <source>
        <dbReference type="EMBL" id="RKT51873.1"/>
    </source>
</evidence>
<evidence type="ECO:0008006" key="4">
    <source>
        <dbReference type="Google" id="ProtNLM"/>
    </source>
</evidence>